<evidence type="ECO:0000313" key="1">
    <source>
        <dbReference type="EMBL" id="RAU84214.1"/>
    </source>
</evidence>
<evidence type="ECO:0000313" key="2">
    <source>
        <dbReference type="Proteomes" id="UP000251692"/>
    </source>
</evidence>
<accession>A0A364RIV8</accession>
<protein>
    <submittedName>
        <fullName evidence="1">Uncharacterized protein</fullName>
    </submittedName>
</protein>
<reference evidence="1 2" key="2">
    <citation type="submission" date="2018-07" db="EMBL/GenBank/DDBJ databases">
        <title>Pontibacter sp. 2b14 genomic sequence and assembly.</title>
        <authorList>
            <person name="Du Z.-J."/>
        </authorList>
    </citation>
    <scope>NUCLEOTIDE SEQUENCE [LARGE SCALE GENOMIC DNA]</scope>
    <source>
        <strain evidence="1 2">2b14</strain>
    </source>
</reference>
<dbReference type="AlphaFoldDB" id="A0A364RIV8"/>
<name>A0A364RIV8_9BACT</name>
<reference evidence="1 2" key="1">
    <citation type="submission" date="2018-06" db="EMBL/GenBank/DDBJ databases">
        <authorList>
            <person name="Liu Z.-W."/>
        </authorList>
    </citation>
    <scope>NUCLEOTIDE SEQUENCE [LARGE SCALE GENOMIC DNA]</scope>
    <source>
        <strain evidence="1 2">2b14</strain>
    </source>
</reference>
<keyword evidence="2" id="KW-1185">Reference proteome</keyword>
<dbReference type="EMBL" id="QMDV01000001">
    <property type="protein sequence ID" value="RAU84214.1"/>
    <property type="molecule type" value="Genomic_DNA"/>
</dbReference>
<gene>
    <name evidence="1" type="ORF">DP923_03995</name>
</gene>
<sequence>MFKIYILRCKLIIKEPDFTFSSPHSAAMNLRNRFARTFSAQFSLVKIKFKYALSINPHSYGKG</sequence>
<organism evidence="1 2">
    <name type="scientific">Pontibacter arcticus</name>
    <dbReference type="NCBI Taxonomy" id="2080288"/>
    <lineage>
        <taxon>Bacteria</taxon>
        <taxon>Pseudomonadati</taxon>
        <taxon>Bacteroidota</taxon>
        <taxon>Cytophagia</taxon>
        <taxon>Cytophagales</taxon>
        <taxon>Hymenobacteraceae</taxon>
        <taxon>Pontibacter</taxon>
    </lineage>
</organism>
<dbReference type="Proteomes" id="UP000251692">
    <property type="component" value="Unassembled WGS sequence"/>
</dbReference>
<comment type="caution">
    <text evidence="1">The sequence shown here is derived from an EMBL/GenBank/DDBJ whole genome shotgun (WGS) entry which is preliminary data.</text>
</comment>
<proteinExistence type="predicted"/>